<evidence type="ECO:0000313" key="1">
    <source>
        <dbReference type="EMBL" id="XBH06361.1"/>
    </source>
</evidence>
<gene>
    <name evidence="1" type="ORF">V5E97_10080</name>
</gene>
<sequence>MSSKPKRTSLVIGPRCDRCGKVIEGVAIPAGLKDRCVSCFMRPLVLIRIMERLKRREREEAASC</sequence>
<dbReference type="AlphaFoldDB" id="A0AAU7CP31"/>
<organism evidence="1">
    <name type="scientific">Singulisphaera sp. Ch08</name>
    <dbReference type="NCBI Taxonomy" id="3120278"/>
    <lineage>
        <taxon>Bacteria</taxon>
        <taxon>Pseudomonadati</taxon>
        <taxon>Planctomycetota</taxon>
        <taxon>Planctomycetia</taxon>
        <taxon>Isosphaerales</taxon>
        <taxon>Isosphaeraceae</taxon>
        <taxon>Singulisphaera</taxon>
    </lineage>
</organism>
<reference evidence="1" key="1">
    <citation type="submission" date="2024-05" db="EMBL/GenBank/DDBJ databases">
        <title>Planctomycetes of the genus Singulisphaera possess chitinolytic capabilities.</title>
        <authorList>
            <person name="Ivanova A."/>
        </authorList>
    </citation>
    <scope>NUCLEOTIDE SEQUENCE</scope>
    <source>
        <strain evidence="1">Ch08T</strain>
    </source>
</reference>
<dbReference type="EMBL" id="CP155447">
    <property type="protein sequence ID" value="XBH06361.1"/>
    <property type="molecule type" value="Genomic_DNA"/>
</dbReference>
<accession>A0AAU7CP31</accession>
<dbReference type="RefSeq" id="WP_406699212.1">
    <property type="nucleotide sequence ID" value="NZ_CP155447.1"/>
</dbReference>
<proteinExistence type="predicted"/>
<protein>
    <submittedName>
        <fullName evidence="1">Uncharacterized protein</fullName>
    </submittedName>
</protein>
<name>A0AAU7CP31_9BACT</name>